<dbReference type="EMBL" id="JAXOVC010000007">
    <property type="protein sequence ID" value="KAK4499598.1"/>
    <property type="molecule type" value="Genomic_DNA"/>
</dbReference>
<accession>A0ABR0EEV2</accession>
<protein>
    <submittedName>
        <fullName evidence="1">Uncharacterized protein</fullName>
    </submittedName>
</protein>
<proteinExistence type="predicted"/>
<reference evidence="1 2" key="1">
    <citation type="journal article" date="2023" name="G3 (Bethesda)">
        <title>A chromosome-level genome assembly of Zasmidium syzygii isolated from banana leaves.</title>
        <authorList>
            <person name="van Westerhoven A.C."/>
            <person name="Mehrabi R."/>
            <person name="Talebi R."/>
            <person name="Steentjes M.B.F."/>
            <person name="Corcolon B."/>
            <person name="Chong P.A."/>
            <person name="Kema G.H.J."/>
            <person name="Seidl M.F."/>
        </authorList>
    </citation>
    <scope>NUCLEOTIDE SEQUENCE [LARGE SCALE GENOMIC DNA]</scope>
    <source>
        <strain evidence="1 2">P124</strain>
    </source>
</reference>
<comment type="caution">
    <text evidence="1">The sequence shown here is derived from an EMBL/GenBank/DDBJ whole genome shotgun (WGS) entry which is preliminary data.</text>
</comment>
<evidence type="ECO:0000313" key="2">
    <source>
        <dbReference type="Proteomes" id="UP001305779"/>
    </source>
</evidence>
<name>A0ABR0EEV2_ZASCE</name>
<evidence type="ECO:0000313" key="1">
    <source>
        <dbReference type="EMBL" id="KAK4499598.1"/>
    </source>
</evidence>
<sequence>MTSIQMNRPRSLMPSVRFASYGGLAVSTMGTPSSIPTGRMYKLYRVITDAFWIFCRKLPVFAVNGVFGNAELPTIGVFA</sequence>
<keyword evidence="2" id="KW-1185">Reference proteome</keyword>
<gene>
    <name evidence="1" type="ORF">PRZ48_010116</name>
</gene>
<organism evidence="1 2">
    <name type="scientific">Zasmidium cellare</name>
    <name type="common">Wine cellar mold</name>
    <name type="synonym">Racodium cellare</name>
    <dbReference type="NCBI Taxonomy" id="395010"/>
    <lineage>
        <taxon>Eukaryota</taxon>
        <taxon>Fungi</taxon>
        <taxon>Dikarya</taxon>
        <taxon>Ascomycota</taxon>
        <taxon>Pezizomycotina</taxon>
        <taxon>Dothideomycetes</taxon>
        <taxon>Dothideomycetidae</taxon>
        <taxon>Mycosphaerellales</taxon>
        <taxon>Mycosphaerellaceae</taxon>
        <taxon>Zasmidium</taxon>
    </lineage>
</organism>
<dbReference type="Proteomes" id="UP001305779">
    <property type="component" value="Unassembled WGS sequence"/>
</dbReference>